<organism evidence="2 3">
    <name type="scientific">Perkinsus chesapeaki</name>
    <name type="common">Clam parasite</name>
    <name type="synonym">Perkinsus andrewsi</name>
    <dbReference type="NCBI Taxonomy" id="330153"/>
    <lineage>
        <taxon>Eukaryota</taxon>
        <taxon>Sar</taxon>
        <taxon>Alveolata</taxon>
        <taxon>Perkinsozoa</taxon>
        <taxon>Perkinsea</taxon>
        <taxon>Perkinsida</taxon>
        <taxon>Perkinsidae</taxon>
        <taxon>Perkinsus</taxon>
    </lineage>
</organism>
<feature type="signal peptide" evidence="1">
    <location>
        <begin position="1"/>
        <end position="19"/>
    </location>
</feature>
<gene>
    <name evidence="2" type="ORF">FOL47_009323</name>
</gene>
<feature type="non-terminal residue" evidence="2">
    <location>
        <position position="491"/>
    </location>
</feature>
<proteinExistence type="predicted"/>
<keyword evidence="1" id="KW-0732">Signal</keyword>
<feature type="chain" id="PRO_5029442644" evidence="1">
    <location>
        <begin position="20"/>
        <end position="491"/>
    </location>
</feature>
<keyword evidence="3" id="KW-1185">Reference proteome</keyword>
<name>A0A7J6L956_PERCH</name>
<sequence length="491" mass="56643">MMKLFIIFIKYLLPFTAVGLDPEGNYYGEGSRIIKNLHILFYPPKEWVRGGAGNICLIGLPTEGAEDPVALWTLYGINYPKNDSVWVETLVPEFQQFLRRFSFKEEDWAILKFDTSGNKLHVKIDDANNMSLNHNDLAKVRKITFKTTRIKQVPDEVLESWGVPLKLIRAIRDQIHDIEVTAIRSDFVARLRILGDGRSKRRIAMEKLKKRHKEKWAAVTIAEAYKRYLMSKRGHLPAVYRADDDVGEFCDPPDCYDDDSVFSWSMIKGPKPLPTHRSNVSSSGSSSAVAPYRAARRTITIAIGRWIIRMLKRRRRAANNTSQLGKAIQKILVEKDMKAELGDPIREWLIGKQWLSTIEDLGFVEERHWRQWNAEHKIPWGMVLALKELYSAKLTERMLNKLPDGLKERVLSSTAWLKLMPPRGSLVSSWLRGVVRWMNPESWAAVVIQRAVRPWLMAKRIYMPCPFSDTRSIADNYVAFLEKESEYKGGR</sequence>
<dbReference type="AlphaFoldDB" id="A0A7J6L956"/>
<accession>A0A7J6L956</accession>
<comment type="caution">
    <text evidence="2">The sequence shown here is derived from an EMBL/GenBank/DDBJ whole genome shotgun (WGS) entry which is preliminary data.</text>
</comment>
<reference evidence="2 3" key="1">
    <citation type="submission" date="2020-04" db="EMBL/GenBank/DDBJ databases">
        <title>Perkinsus chesapeaki whole genome sequence.</title>
        <authorList>
            <person name="Bogema D.R."/>
        </authorList>
    </citation>
    <scope>NUCLEOTIDE SEQUENCE [LARGE SCALE GENOMIC DNA]</scope>
    <source>
        <strain evidence="2">ATCC PRA-425</strain>
    </source>
</reference>
<evidence type="ECO:0000313" key="3">
    <source>
        <dbReference type="Proteomes" id="UP000591131"/>
    </source>
</evidence>
<protein>
    <submittedName>
        <fullName evidence="2">Uncharacterized protein</fullName>
    </submittedName>
</protein>
<evidence type="ECO:0000313" key="2">
    <source>
        <dbReference type="EMBL" id="KAF4655723.1"/>
    </source>
</evidence>
<dbReference type="OrthoDB" id="10442648at2759"/>
<dbReference type="EMBL" id="JAAPAO010000641">
    <property type="protein sequence ID" value="KAF4655723.1"/>
    <property type="molecule type" value="Genomic_DNA"/>
</dbReference>
<evidence type="ECO:0000256" key="1">
    <source>
        <dbReference type="SAM" id="SignalP"/>
    </source>
</evidence>
<dbReference type="Proteomes" id="UP000591131">
    <property type="component" value="Unassembled WGS sequence"/>
</dbReference>